<sequence length="62" mass="7403">IRVRKWIYLKLPNQQEDTIELENHKVNLLLRIFIESGAVLSGSELNYFNVFDQCIEIKPEQR</sequence>
<accession>A0ACA9RZK8</accession>
<comment type="caution">
    <text evidence="1">The sequence shown here is derived from an EMBL/GenBank/DDBJ whole genome shotgun (WGS) entry which is preliminary data.</text>
</comment>
<feature type="non-terminal residue" evidence="1">
    <location>
        <position position="1"/>
    </location>
</feature>
<proteinExistence type="predicted"/>
<dbReference type="EMBL" id="CAJVQC010079738">
    <property type="protein sequence ID" value="CAG8817370.1"/>
    <property type="molecule type" value="Genomic_DNA"/>
</dbReference>
<keyword evidence="2" id="KW-1185">Reference proteome</keyword>
<name>A0ACA9RZK8_9GLOM</name>
<evidence type="ECO:0000313" key="1">
    <source>
        <dbReference type="EMBL" id="CAG8817370.1"/>
    </source>
</evidence>
<gene>
    <name evidence="1" type="ORF">RPERSI_LOCUS24666</name>
</gene>
<dbReference type="Proteomes" id="UP000789920">
    <property type="component" value="Unassembled WGS sequence"/>
</dbReference>
<evidence type="ECO:0000313" key="2">
    <source>
        <dbReference type="Proteomes" id="UP000789920"/>
    </source>
</evidence>
<organism evidence="1 2">
    <name type="scientific">Racocetra persica</name>
    <dbReference type="NCBI Taxonomy" id="160502"/>
    <lineage>
        <taxon>Eukaryota</taxon>
        <taxon>Fungi</taxon>
        <taxon>Fungi incertae sedis</taxon>
        <taxon>Mucoromycota</taxon>
        <taxon>Glomeromycotina</taxon>
        <taxon>Glomeromycetes</taxon>
        <taxon>Diversisporales</taxon>
        <taxon>Gigasporaceae</taxon>
        <taxon>Racocetra</taxon>
    </lineage>
</organism>
<feature type="non-terminal residue" evidence="1">
    <location>
        <position position="62"/>
    </location>
</feature>
<reference evidence="1" key="1">
    <citation type="submission" date="2021-06" db="EMBL/GenBank/DDBJ databases">
        <authorList>
            <person name="Kallberg Y."/>
            <person name="Tangrot J."/>
            <person name="Rosling A."/>
        </authorList>
    </citation>
    <scope>NUCLEOTIDE SEQUENCE</scope>
    <source>
        <strain evidence="1">MA461A</strain>
    </source>
</reference>
<protein>
    <submittedName>
        <fullName evidence="1">17724_t:CDS:1</fullName>
    </submittedName>
</protein>